<dbReference type="Proteomes" id="UP000000493">
    <property type="component" value="Chromosome"/>
</dbReference>
<evidence type="ECO:0000256" key="3">
    <source>
        <dbReference type="PROSITE-ProRule" id="PRU00221"/>
    </source>
</evidence>
<name>A0A7U4E5P4_RUNSL</name>
<dbReference type="Gene3D" id="2.130.10.10">
    <property type="entry name" value="YVTN repeat-like/Quinoprotein amine dehydrogenase"/>
    <property type="match status" value="2"/>
</dbReference>
<reference evidence="4 5" key="2">
    <citation type="journal article" date="2012" name="Stand. Genomic Sci.">
        <title>Complete genome sequence of the aquatic bacterium Runella slithyformis type strain (LSU 4(T)).</title>
        <authorList>
            <person name="Copeland A."/>
            <person name="Zhang X."/>
            <person name="Misra M."/>
            <person name="Lapidus A."/>
            <person name="Nolan M."/>
            <person name="Lucas S."/>
            <person name="Deshpande S."/>
            <person name="Cheng J.F."/>
            <person name="Tapia R."/>
            <person name="Goodwin L.A."/>
            <person name="Pitluck S."/>
            <person name="Liolios K."/>
            <person name="Pagani I."/>
            <person name="Ivanova N."/>
            <person name="Mikhailova N."/>
            <person name="Pati A."/>
            <person name="Chen A."/>
            <person name="Palaniappan K."/>
            <person name="Land M."/>
            <person name="Hauser L."/>
            <person name="Pan C."/>
            <person name="Jeffries C.D."/>
            <person name="Detter J.C."/>
            <person name="Brambilla E.M."/>
            <person name="Rohde M."/>
            <person name="Djao O.D."/>
            <person name="Goker M."/>
            <person name="Sikorski J."/>
            <person name="Tindall B.J."/>
            <person name="Woyke T."/>
            <person name="Bristow J."/>
            <person name="Eisen J.A."/>
            <person name="Markowitz V."/>
            <person name="Hugenholtz P."/>
            <person name="Kyrpides N.C."/>
            <person name="Klenk H.P."/>
            <person name="Mavromatis K."/>
        </authorList>
    </citation>
    <scope>NUCLEOTIDE SEQUENCE [LARGE SCALE GENOMIC DNA]</scope>
    <source>
        <strain evidence="5">ATCC 29530 / DSM 19594 / LMG 11500 / NCIMB 11436 / LSU 4</strain>
    </source>
</reference>
<dbReference type="PROSITE" id="PS50082">
    <property type="entry name" value="WD_REPEATS_2"/>
    <property type="match status" value="4"/>
</dbReference>
<dbReference type="InterPro" id="IPR001680">
    <property type="entry name" value="WD40_rpt"/>
</dbReference>
<accession>A0A7U4E5P4</accession>
<organism evidence="4 5">
    <name type="scientific">Runella slithyformis (strain ATCC 29530 / DSM 19594 / LMG 11500 / NCIMB 11436 / LSU 4)</name>
    <dbReference type="NCBI Taxonomy" id="761193"/>
    <lineage>
        <taxon>Bacteria</taxon>
        <taxon>Pseudomonadati</taxon>
        <taxon>Bacteroidota</taxon>
        <taxon>Cytophagia</taxon>
        <taxon>Cytophagales</taxon>
        <taxon>Spirosomataceae</taxon>
        <taxon>Runella</taxon>
    </lineage>
</organism>
<evidence type="ECO:0000313" key="5">
    <source>
        <dbReference type="Proteomes" id="UP000000493"/>
    </source>
</evidence>
<evidence type="ECO:0000313" key="4">
    <source>
        <dbReference type="EMBL" id="AEI48776.1"/>
    </source>
</evidence>
<dbReference type="AlphaFoldDB" id="A0A7U4E5P4"/>
<dbReference type="PANTHER" id="PTHR19848:SF8">
    <property type="entry name" value="F-BOX AND WD REPEAT DOMAIN CONTAINING 7"/>
    <property type="match status" value="1"/>
</dbReference>
<dbReference type="InterPro" id="IPR020472">
    <property type="entry name" value="WD40_PAC1"/>
</dbReference>
<dbReference type="EMBL" id="CP002859">
    <property type="protein sequence ID" value="AEI48776.1"/>
    <property type="molecule type" value="Genomic_DNA"/>
</dbReference>
<dbReference type="InterPro" id="IPR015943">
    <property type="entry name" value="WD40/YVTN_repeat-like_dom_sf"/>
</dbReference>
<proteinExistence type="predicted"/>
<dbReference type="SUPFAM" id="SSF50978">
    <property type="entry name" value="WD40 repeat-like"/>
    <property type="match status" value="1"/>
</dbReference>
<dbReference type="SMART" id="SM00320">
    <property type="entry name" value="WD40"/>
    <property type="match status" value="6"/>
</dbReference>
<dbReference type="InterPro" id="IPR019775">
    <property type="entry name" value="WD40_repeat_CS"/>
</dbReference>
<protein>
    <submittedName>
        <fullName evidence="4">WD40 repeat-containing protein</fullName>
    </submittedName>
</protein>
<dbReference type="KEGG" id="rsi:Runsl_2366"/>
<dbReference type="PANTHER" id="PTHR19848">
    <property type="entry name" value="WD40 REPEAT PROTEIN"/>
    <property type="match status" value="1"/>
</dbReference>
<feature type="repeat" description="WD" evidence="3">
    <location>
        <begin position="178"/>
        <end position="219"/>
    </location>
</feature>
<keyword evidence="5" id="KW-1185">Reference proteome</keyword>
<dbReference type="PROSITE" id="PS50294">
    <property type="entry name" value="WD_REPEATS_REGION"/>
    <property type="match status" value="3"/>
</dbReference>
<feature type="repeat" description="WD" evidence="3">
    <location>
        <begin position="12"/>
        <end position="45"/>
    </location>
</feature>
<feature type="repeat" description="WD" evidence="3">
    <location>
        <begin position="221"/>
        <end position="262"/>
    </location>
</feature>
<dbReference type="Pfam" id="PF00400">
    <property type="entry name" value="WD40"/>
    <property type="match status" value="4"/>
</dbReference>
<dbReference type="PRINTS" id="PR00320">
    <property type="entry name" value="GPROTEINBRPT"/>
</dbReference>
<feature type="repeat" description="WD" evidence="3">
    <location>
        <begin position="268"/>
        <end position="304"/>
    </location>
</feature>
<keyword evidence="2" id="KW-0677">Repeat</keyword>
<evidence type="ECO:0000256" key="2">
    <source>
        <dbReference type="ARBA" id="ARBA00022737"/>
    </source>
</evidence>
<reference evidence="5" key="1">
    <citation type="submission" date="2011-06" db="EMBL/GenBank/DDBJ databases">
        <title>The complete genome of chromosome of Runella slithyformis DSM 19594.</title>
        <authorList>
            <consortium name="US DOE Joint Genome Institute (JGI-PGF)"/>
            <person name="Lucas S."/>
            <person name="Han J."/>
            <person name="Lapidus A."/>
            <person name="Bruce D."/>
            <person name="Goodwin L."/>
            <person name="Pitluck S."/>
            <person name="Peters L."/>
            <person name="Kyrpides N."/>
            <person name="Mavromatis K."/>
            <person name="Ivanova N."/>
            <person name="Ovchinnikova G."/>
            <person name="Zhang X."/>
            <person name="Misra M."/>
            <person name="Detter J.C."/>
            <person name="Tapia R."/>
            <person name="Han C."/>
            <person name="Land M."/>
            <person name="Hauser L."/>
            <person name="Markowitz V."/>
            <person name="Cheng J.-F."/>
            <person name="Hugenholtz P."/>
            <person name="Woyke T."/>
            <person name="Wu D."/>
            <person name="Tindall B."/>
            <person name="Faehrich R."/>
            <person name="Brambilla E."/>
            <person name="Klenk H.-P."/>
            <person name="Eisen J.A."/>
        </authorList>
    </citation>
    <scope>NUCLEOTIDE SEQUENCE [LARGE SCALE GENOMIC DNA]</scope>
    <source>
        <strain evidence="5">ATCC 29530 / DSM 19594 / LMG 11500 / NCIMB 11436 / LSU 4</strain>
    </source>
</reference>
<dbReference type="RefSeq" id="WP_013928087.1">
    <property type="nucleotide sequence ID" value="NC_015703.1"/>
</dbReference>
<gene>
    <name evidence="4" type="ordered locus">Runsl_2366</name>
</gene>
<keyword evidence="1 3" id="KW-0853">WD repeat</keyword>
<sequence>MTKLSVQKTDTFSGHRDCVYTLQPALRPNHFFSAGGDGMVVQWDLARPDWGEVVAQVPASVYAIAYDSADNQLWVGQNYEGIQRIAPYEKQTISSIRLTSAAIFDIQFFEDQAFIALSDGVVTVMDKDRFAVRKHLKAGAQSARCISINPVSREFAVGYSDHTIRIFGLDDHLLHHTLVSHTNSVFTVHYSPDGRYLLSGSRDAHLKVWNVTDNYQLHQDVVAHLFAINHIVYSPDARWAATCSMDKSIKIWDAETFRLLKVIDRARHAGHGTSINKLLWSGVENQLVSAGDDKRIAVWTIKSS</sequence>
<dbReference type="InterPro" id="IPR036322">
    <property type="entry name" value="WD40_repeat_dom_sf"/>
</dbReference>
<dbReference type="PROSITE" id="PS00678">
    <property type="entry name" value="WD_REPEATS_1"/>
    <property type="match status" value="2"/>
</dbReference>
<evidence type="ECO:0000256" key="1">
    <source>
        <dbReference type="ARBA" id="ARBA00022574"/>
    </source>
</evidence>